<evidence type="ECO:0000256" key="1">
    <source>
        <dbReference type="SAM" id="SignalP"/>
    </source>
</evidence>
<evidence type="ECO:0000313" key="3">
    <source>
        <dbReference type="Proteomes" id="UP000034607"/>
    </source>
</evidence>
<sequence length="163" mass="17755">MNVKKILVGAASGALLLGAAIAPAFAAGGFDEFGYNYNARVFVGPADGVDRVLDNKVWGDPTYANDHLVMKWSKAWNDARFNGAPWTPDAWENNEWNGAVPGGSGEVWHYKIVWVGSDLEDSPYWRPGGYAVWGQFEVIMDQGISGGLHTWFAHANPTGYGAY</sequence>
<dbReference type="EMBL" id="LCNM01000007">
    <property type="protein sequence ID" value="KKU56502.1"/>
    <property type="molecule type" value="Genomic_DNA"/>
</dbReference>
<dbReference type="Proteomes" id="UP000034607">
    <property type="component" value="Unassembled WGS sequence"/>
</dbReference>
<keyword evidence="1" id="KW-0732">Signal</keyword>
<feature type="signal peptide" evidence="1">
    <location>
        <begin position="1"/>
        <end position="26"/>
    </location>
</feature>
<dbReference type="AlphaFoldDB" id="A0A0G1RHF5"/>
<accession>A0A0G1RHF5</accession>
<protein>
    <submittedName>
        <fullName evidence="2">Uncharacterized protein</fullName>
    </submittedName>
</protein>
<proteinExistence type="predicted"/>
<gene>
    <name evidence="2" type="ORF">UX78_C0007G0028</name>
</gene>
<organism evidence="2 3">
    <name type="scientific">Candidatus Amesbacteria bacterium GW2011_GWA2_47_11</name>
    <dbReference type="NCBI Taxonomy" id="1618357"/>
    <lineage>
        <taxon>Bacteria</taxon>
        <taxon>Candidatus Amesiibacteriota</taxon>
    </lineage>
</organism>
<evidence type="ECO:0000313" key="2">
    <source>
        <dbReference type="EMBL" id="KKU56502.1"/>
    </source>
</evidence>
<name>A0A0G1RHF5_9BACT</name>
<reference evidence="2 3" key="1">
    <citation type="journal article" date="2015" name="Nature">
        <title>rRNA introns, odd ribosomes, and small enigmatic genomes across a large radiation of phyla.</title>
        <authorList>
            <person name="Brown C.T."/>
            <person name="Hug L.A."/>
            <person name="Thomas B.C."/>
            <person name="Sharon I."/>
            <person name="Castelle C.J."/>
            <person name="Singh A."/>
            <person name="Wilkins M.J."/>
            <person name="Williams K.H."/>
            <person name="Banfield J.F."/>
        </authorList>
    </citation>
    <scope>NUCLEOTIDE SEQUENCE [LARGE SCALE GENOMIC DNA]</scope>
</reference>
<comment type="caution">
    <text evidence="2">The sequence shown here is derived from an EMBL/GenBank/DDBJ whole genome shotgun (WGS) entry which is preliminary data.</text>
</comment>
<feature type="chain" id="PRO_5002539392" evidence="1">
    <location>
        <begin position="27"/>
        <end position="163"/>
    </location>
</feature>